<dbReference type="Pfam" id="PF13393">
    <property type="entry name" value="tRNA-synt_His"/>
    <property type="match status" value="1"/>
</dbReference>
<reference evidence="19" key="1">
    <citation type="submission" date="2019-03" db="EMBL/GenBank/DDBJ databases">
        <title>Snf2 controls pulcherriminic acid biosynthesis and connects pigmentation and antifungal activity of the yeast Metschnikowia pulcherrima.</title>
        <authorList>
            <person name="Gore-Lloyd D."/>
            <person name="Sumann I."/>
            <person name="Brachmann A.O."/>
            <person name="Schneeberger K."/>
            <person name="Ortiz-Merino R.A."/>
            <person name="Moreno-Beltran M."/>
            <person name="Schlaefli M."/>
            <person name="Kirner P."/>
            <person name="Santos Kron A."/>
            <person name="Wolfe K.H."/>
            <person name="Piel J."/>
            <person name="Ahrens C.H."/>
            <person name="Henk D."/>
            <person name="Freimoser F.M."/>
        </authorList>
    </citation>
    <scope>NUCLEOTIDE SEQUENCE [LARGE SCALE GENOMIC DNA]</scope>
    <source>
        <strain evidence="19">APC 1.2</strain>
    </source>
</reference>
<dbReference type="GO" id="GO:0003743">
    <property type="term" value="F:translation initiation factor activity"/>
    <property type="evidence" value="ECO:0007669"/>
    <property type="project" value="UniProtKB-KW"/>
</dbReference>
<dbReference type="Gene3D" id="3.30.200.20">
    <property type="entry name" value="Phosphorylase Kinase, domain 1"/>
    <property type="match status" value="1"/>
</dbReference>
<keyword evidence="7" id="KW-0652">Protein synthesis inhibitor</keyword>
<evidence type="ECO:0000256" key="13">
    <source>
        <dbReference type="PROSITE-ProRule" id="PRU10141"/>
    </source>
</evidence>
<evidence type="ECO:0000313" key="19">
    <source>
        <dbReference type="Proteomes" id="UP000292447"/>
    </source>
</evidence>
<dbReference type="SMART" id="SM00591">
    <property type="entry name" value="RWD"/>
    <property type="match status" value="1"/>
</dbReference>
<feature type="compositionally biased region" description="Acidic residues" evidence="15">
    <location>
        <begin position="774"/>
        <end position="797"/>
    </location>
</feature>
<dbReference type="InterPro" id="IPR006575">
    <property type="entry name" value="RWD_dom"/>
</dbReference>
<dbReference type="Gene3D" id="3.10.110.10">
    <property type="entry name" value="Ubiquitin Conjugating Enzyme"/>
    <property type="match status" value="1"/>
</dbReference>
<dbReference type="InterPro" id="IPR050339">
    <property type="entry name" value="CC_SR_Kinase"/>
</dbReference>
<dbReference type="InterPro" id="IPR016135">
    <property type="entry name" value="UBQ-conjugating_enzyme/RWD"/>
</dbReference>
<dbReference type="GO" id="GO:0005737">
    <property type="term" value="C:cytoplasm"/>
    <property type="evidence" value="ECO:0007669"/>
    <property type="project" value="TreeGrafter"/>
</dbReference>
<evidence type="ECO:0000256" key="6">
    <source>
        <dbReference type="ARBA" id="ARBA00022840"/>
    </source>
</evidence>
<feature type="binding site" evidence="12">
    <location>
        <position position="659"/>
    </location>
    <ligand>
        <name>ATP</name>
        <dbReference type="ChEBI" id="CHEBI:30616"/>
    </ligand>
</feature>
<dbReference type="PIRSF" id="PIRSF000660">
    <property type="entry name" value="Ser/Thr_PK_GCN2"/>
    <property type="match status" value="1"/>
</dbReference>
<dbReference type="CDD" id="cd14046">
    <property type="entry name" value="STKc_EIF2AK4_GCN2_rpt2"/>
    <property type="match status" value="1"/>
</dbReference>
<keyword evidence="18" id="KW-0648">Protein biosynthesis</keyword>
<comment type="catalytic activity">
    <reaction evidence="9">
        <text>L-threonyl-[protein] + ATP = O-phospho-L-threonyl-[protein] + ADP + H(+)</text>
        <dbReference type="Rhea" id="RHEA:46608"/>
        <dbReference type="Rhea" id="RHEA-COMP:11060"/>
        <dbReference type="Rhea" id="RHEA-COMP:11605"/>
        <dbReference type="ChEBI" id="CHEBI:15378"/>
        <dbReference type="ChEBI" id="CHEBI:30013"/>
        <dbReference type="ChEBI" id="CHEBI:30616"/>
        <dbReference type="ChEBI" id="CHEBI:61977"/>
        <dbReference type="ChEBI" id="CHEBI:456216"/>
        <dbReference type="EC" id="2.7.11.1"/>
    </reaction>
    <physiologicalReaction direction="left-to-right" evidence="9">
        <dbReference type="Rhea" id="RHEA:46609"/>
    </physiologicalReaction>
</comment>
<feature type="binding site" evidence="13">
    <location>
        <position position="660"/>
    </location>
    <ligand>
        <name>ATP</name>
        <dbReference type="ChEBI" id="CHEBI:30616"/>
    </ligand>
</feature>
<evidence type="ECO:0000256" key="14">
    <source>
        <dbReference type="SAM" id="Coils"/>
    </source>
</evidence>
<dbReference type="PROSITE" id="PS00108">
    <property type="entry name" value="PROTEIN_KINASE_ST"/>
    <property type="match status" value="1"/>
</dbReference>
<organism evidence="18 19">
    <name type="scientific">Metschnikowia aff. pulcherrima</name>
    <dbReference type="NCBI Taxonomy" id="2163413"/>
    <lineage>
        <taxon>Eukaryota</taxon>
        <taxon>Fungi</taxon>
        <taxon>Dikarya</taxon>
        <taxon>Ascomycota</taxon>
        <taxon>Saccharomycotina</taxon>
        <taxon>Pichiomycetes</taxon>
        <taxon>Metschnikowiaceae</taxon>
        <taxon>Metschnikowia</taxon>
    </lineage>
</organism>
<evidence type="ECO:0000256" key="7">
    <source>
        <dbReference type="ARBA" id="ARBA00023193"/>
    </source>
</evidence>
<dbReference type="Pfam" id="PF05773">
    <property type="entry name" value="RWD"/>
    <property type="match status" value="1"/>
</dbReference>
<dbReference type="PROSITE" id="PS50908">
    <property type="entry name" value="RWD"/>
    <property type="match status" value="1"/>
</dbReference>
<dbReference type="CDD" id="cd23823">
    <property type="entry name" value="RWD_GCN2"/>
    <property type="match status" value="1"/>
</dbReference>
<dbReference type="PROSITE" id="PS50011">
    <property type="entry name" value="PROTEIN_KINASE_DOM"/>
    <property type="match status" value="2"/>
</dbReference>
<feature type="region of interest" description="Disordered" evidence="15">
    <location>
        <begin position="772"/>
        <end position="811"/>
    </location>
</feature>
<evidence type="ECO:0000259" key="16">
    <source>
        <dbReference type="PROSITE" id="PS50011"/>
    </source>
</evidence>
<dbReference type="InterPro" id="IPR008271">
    <property type="entry name" value="Ser/Thr_kinase_AS"/>
</dbReference>
<dbReference type="InterPro" id="IPR011009">
    <property type="entry name" value="Kinase-like_dom_sf"/>
</dbReference>
<keyword evidence="4 12" id="KW-0547">Nucleotide-binding</keyword>
<evidence type="ECO:0000259" key="17">
    <source>
        <dbReference type="PROSITE" id="PS50908"/>
    </source>
</evidence>
<keyword evidence="14" id="KW-0175">Coiled coil</keyword>
<dbReference type="PANTHER" id="PTHR11042">
    <property type="entry name" value="EUKARYOTIC TRANSLATION INITIATION FACTOR 2-ALPHA KINASE EIF2-ALPHA KINASE -RELATED"/>
    <property type="match status" value="1"/>
</dbReference>
<name>A0A4P6XQ58_9ASCO</name>
<feature type="active site" description="Proton acceptor" evidence="11">
    <location>
        <position position="871"/>
    </location>
</feature>
<evidence type="ECO:0000313" key="18">
    <source>
        <dbReference type="EMBL" id="QBM89642.1"/>
    </source>
</evidence>
<protein>
    <recommendedName>
        <fullName evidence="1">non-specific serine/threonine protein kinase</fullName>
        <ecNumber evidence="1">2.7.11.1</ecNumber>
    </recommendedName>
</protein>
<dbReference type="InterPro" id="IPR017441">
    <property type="entry name" value="Protein_kinase_ATP_BS"/>
</dbReference>
<dbReference type="InterPro" id="IPR036621">
    <property type="entry name" value="Anticodon-bd_dom_sf"/>
</dbReference>
<dbReference type="InterPro" id="IPR045864">
    <property type="entry name" value="aa-tRNA-synth_II/BPL/LPL"/>
</dbReference>
<feature type="domain" description="Protein kinase" evidence="16">
    <location>
        <begin position="630"/>
        <end position="1013"/>
    </location>
</feature>
<dbReference type="GO" id="GO:0005634">
    <property type="term" value="C:nucleus"/>
    <property type="evidence" value="ECO:0007669"/>
    <property type="project" value="TreeGrafter"/>
</dbReference>
<evidence type="ECO:0000256" key="8">
    <source>
        <dbReference type="ARBA" id="ARBA00037982"/>
    </source>
</evidence>
<feature type="domain" description="RWD" evidence="17">
    <location>
        <begin position="10"/>
        <end position="122"/>
    </location>
</feature>
<dbReference type="GO" id="GO:0004694">
    <property type="term" value="F:eukaryotic translation initiation factor 2alpha kinase activity"/>
    <property type="evidence" value="ECO:0007669"/>
    <property type="project" value="InterPro"/>
</dbReference>
<dbReference type="InterPro" id="IPR041715">
    <property type="entry name" value="HisRS-like_core"/>
</dbReference>
<comment type="similarity">
    <text evidence="8">Belongs to the protein kinase superfamily. Ser/Thr protein kinase family. GCN2 subfamily.</text>
</comment>
<sequence length="1690" mass="192040">MAEPLDRQRDEIASLRSIYADIFTDVTPANKVWNRDACPHFQIALESHENAARPVVALVLDVAFTPTYPLLPPVVKIVHPKNLLKARIAQIEARIDQILKEYLGEELCFTVIMDVKEMLDEFQQTTEQVLSLEEERAKRIENERRVLEQKERENLRQEQLAKLKQTREANRQILQMNSDYTEDSHDAGINHGLSVSTPDLHTALLVPPPSAAQLFVFDNVLQGEVQHSNLRYHFQAVQGFIRYESRDLLLGIGKQYIVAPYLPPTEQARLDERNATVSYLLTVITLEDKYWLTLAGKTEIRNLELELESVRALPSAQILKLVGFQIDQDPRDLDRWTIRVLTDFEPGQQPVADILLAAGSVNWSLARTWLIQLLPALEYLHNSGLSHGLICPQSAVLCDSRSGVDSAEQRIIKLCHPTYALTLLRLSQIRDGKPEKVNLDEFIPKNWTDPDPAATLARSDIWQLGVLFMRVMLDYDVLETEFLTPESFLADFDVHKYPGIEEYAERVFDLLRKMVQPKASRRSTPLELNAVKFFRAGFDLHESITETSKNAVSHLEVDGSKRDPIGSSRYQKLTLEAARRNVNNPVSRRFSNPLGSKAQAGMFRKIHEGSSAADDPDDSSPIESRYAREFEEVGKLGKGGFGEVVKARNRMEGTFYAIKKIKHRQDKLENLLNEVFSLARLNHQYIVRYYGCWVEEMPHLSAKIDSAIASDDEDDSTDDSVSDIDEFESPVNVRSSSFLMSHDSSFQVDYFTNSVALLDYDSDFDDRIVFANSGDEESEDQTEETLDDEESSDEEESLSAADNTDSNTEALQKTPQAKSILYIQMEFCENNTLLDLIERGLPDNSNEYWRLFRQILEAVSYIHSSGFIHRDLKPTNIFIDKSNNIKVGDFGLAKISQFQSALLQNNQVSAGDKDLSTVVGTFFYTAKEVATGQYDEKVDMYSLGIIFFEMCYQLGTGMERAMILNNMRLEEVKFPSDFSEKRKSTEKKLIRELLNHDPQKRPGASELLQSGLLPVEHQDVVIREALKSLADPASPWQQQVRETLFNQPYLLARDIMFDRVGKNSHGGVMEPNTGDYLIFNQTLEEVLKIFKNHGALQEFSGSFLIPKSLIQTKEHVYELLDRSGSVLTLTYDLVLPLARFLSREHTKVKKCFTHEFVYRPSLRGTGKPEKYSAVAFDVFSHTQNSLLSDSAECVKAADEILTSLPCFHLKNSQAHIVINHMDILNSVIDFAFGASHSLSQNRRYELMGVLSQLGVERGAEEIKAYLRNDFKIQHTVVKDLVDVFNFTVEPEKAKHKLRKIMVDSPLLQKVEKALNNLTDILHLARKLGVSSNISFCPLSNYNSKYYEGEFMFQVIYRIEKNRKFSRIATGGRYDSLIGYLSNEGLTTLKTPHAVGFQLAMTLLFLIMKSSRLNPLSSKTGNKWKPSRCDVLVVSMQESIIKDGGYELLGDMWAHDISCDWFIASSHEDMWNKAESDGCNWIIHLKQAINPGRKSKKGQYKPIRVRNLQLNKDTDLDYDEVLAHLKSELAERDDESLTNLQQSGGVIGLDGSKDSGQVNNRIGEPIFSFDIDQRVIVVQNLAKGKKNNKRDKWELENDSKLAAADMLKELARAPILTIDLNDAVLDMILSTSLLVQQEEWLKRAFATNKQLPRSFGVNIYETLKREADRGTRWVVLHAPKTDKTTIVDLQK</sequence>
<evidence type="ECO:0000256" key="12">
    <source>
        <dbReference type="PIRSR" id="PIRSR000660-2"/>
    </source>
</evidence>
<dbReference type="Gene3D" id="3.40.50.800">
    <property type="entry name" value="Anticodon-binding domain"/>
    <property type="match status" value="1"/>
</dbReference>
<accession>A0A4P6XQ58</accession>
<dbReference type="SUPFAM" id="SSF54495">
    <property type="entry name" value="UBC-like"/>
    <property type="match status" value="1"/>
</dbReference>
<dbReference type="GO" id="GO:0017148">
    <property type="term" value="P:negative regulation of translation"/>
    <property type="evidence" value="ECO:0007669"/>
    <property type="project" value="UniProtKB-KW"/>
</dbReference>
<dbReference type="Proteomes" id="UP000292447">
    <property type="component" value="Chromosome IV"/>
</dbReference>
<dbReference type="SUPFAM" id="SSF55681">
    <property type="entry name" value="Class II aaRS and biotin synthetases"/>
    <property type="match status" value="1"/>
</dbReference>
<feature type="binding site" evidence="12">
    <location>
        <begin position="636"/>
        <end position="644"/>
    </location>
    <ligand>
        <name>ATP</name>
        <dbReference type="ChEBI" id="CHEBI:30616"/>
    </ligand>
</feature>
<dbReference type="STRING" id="2163413.A0A4P6XQ58"/>
<dbReference type="InterPro" id="IPR024435">
    <property type="entry name" value="HisRS-related_dom"/>
</dbReference>
<evidence type="ECO:0000256" key="5">
    <source>
        <dbReference type="ARBA" id="ARBA00022777"/>
    </source>
</evidence>
<dbReference type="SUPFAM" id="SSF56112">
    <property type="entry name" value="Protein kinase-like (PK-like)"/>
    <property type="match status" value="2"/>
</dbReference>
<dbReference type="GO" id="GO:0000077">
    <property type="term" value="P:DNA damage checkpoint signaling"/>
    <property type="evidence" value="ECO:0007669"/>
    <property type="project" value="InterPro"/>
</dbReference>
<dbReference type="GO" id="GO:0030447">
    <property type="term" value="P:filamentous growth"/>
    <property type="evidence" value="ECO:0007669"/>
    <property type="project" value="UniProtKB-ARBA"/>
</dbReference>
<dbReference type="PROSITE" id="PS00107">
    <property type="entry name" value="PROTEIN_KINASE_ATP"/>
    <property type="match status" value="1"/>
</dbReference>
<dbReference type="PANTHER" id="PTHR11042:SF160">
    <property type="entry name" value="EUKARYOTIC TRANSLATION INITIATION FACTOR 2-ALPHA KINASE 1"/>
    <property type="match status" value="1"/>
</dbReference>
<keyword evidence="2" id="KW-0723">Serine/threonine-protein kinase</keyword>
<feature type="coiled-coil region" evidence="14">
    <location>
        <begin position="81"/>
        <end position="167"/>
    </location>
</feature>
<dbReference type="EC" id="2.7.11.1" evidence="1"/>
<keyword evidence="6 12" id="KW-0067">ATP-binding</keyword>
<evidence type="ECO:0000256" key="11">
    <source>
        <dbReference type="PIRSR" id="PIRSR000660-1"/>
    </source>
</evidence>
<feature type="compositionally biased region" description="Polar residues" evidence="15">
    <location>
        <begin position="800"/>
        <end position="811"/>
    </location>
</feature>
<evidence type="ECO:0000256" key="4">
    <source>
        <dbReference type="ARBA" id="ARBA00022741"/>
    </source>
</evidence>
<keyword evidence="3" id="KW-0808">Transferase</keyword>
<dbReference type="EMBL" id="CP034459">
    <property type="protein sequence ID" value="QBM89642.1"/>
    <property type="molecule type" value="Genomic_DNA"/>
</dbReference>
<dbReference type="InterPro" id="IPR000719">
    <property type="entry name" value="Prot_kinase_dom"/>
</dbReference>
<dbReference type="GO" id="GO:0005524">
    <property type="term" value="F:ATP binding"/>
    <property type="evidence" value="ECO:0007669"/>
    <property type="project" value="UniProtKB-UniRule"/>
</dbReference>
<dbReference type="Gene3D" id="1.10.510.10">
    <property type="entry name" value="Transferase(Phosphotransferase) domain 1"/>
    <property type="match status" value="2"/>
</dbReference>
<dbReference type="InterPro" id="IPR016255">
    <property type="entry name" value="Gcn2"/>
</dbReference>
<proteinExistence type="inferred from homology"/>
<comment type="catalytic activity">
    <reaction evidence="10">
        <text>L-seryl-[protein] + ATP = O-phospho-L-seryl-[protein] + ADP + H(+)</text>
        <dbReference type="Rhea" id="RHEA:17989"/>
        <dbReference type="Rhea" id="RHEA-COMP:9863"/>
        <dbReference type="Rhea" id="RHEA-COMP:11604"/>
        <dbReference type="ChEBI" id="CHEBI:15378"/>
        <dbReference type="ChEBI" id="CHEBI:29999"/>
        <dbReference type="ChEBI" id="CHEBI:30616"/>
        <dbReference type="ChEBI" id="CHEBI:83421"/>
        <dbReference type="ChEBI" id="CHEBI:456216"/>
        <dbReference type="EC" id="2.7.11.1"/>
    </reaction>
    <physiologicalReaction direction="left-to-right" evidence="10">
        <dbReference type="Rhea" id="RHEA:17990"/>
    </physiologicalReaction>
</comment>
<dbReference type="Pfam" id="PF00069">
    <property type="entry name" value="Pkinase"/>
    <property type="match status" value="2"/>
</dbReference>
<gene>
    <name evidence="18" type="primary">MPUL0D07220</name>
    <name evidence="18" type="ORF">METSCH_D07220</name>
</gene>
<evidence type="ECO:0000256" key="2">
    <source>
        <dbReference type="ARBA" id="ARBA00022527"/>
    </source>
</evidence>
<evidence type="ECO:0000256" key="1">
    <source>
        <dbReference type="ARBA" id="ARBA00012513"/>
    </source>
</evidence>
<feature type="domain" description="Protein kinase" evidence="16">
    <location>
        <begin position="244"/>
        <end position="534"/>
    </location>
</feature>
<dbReference type="SMART" id="SM00220">
    <property type="entry name" value="S_TKc"/>
    <property type="match status" value="1"/>
</dbReference>
<evidence type="ECO:0000256" key="3">
    <source>
        <dbReference type="ARBA" id="ARBA00022679"/>
    </source>
</evidence>
<keyword evidence="19" id="KW-1185">Reference proteome</keyword>
<dbReference type="Gene3D" id="3.30.930.10">
    <property type="entry name" value="Bira Bifunctional Protein, Domain 2"/>
    <property type="match status" value="1"/>
</dbReference>
<keyword evidence="5 18" id="KW-0418">Kinase</keyword>
<evidence type="ECO:0000256" key="15">
    <source>
        <dbReference type="SAM" id="MobiDB-lite"/>
    </source>
</evidence>
<evidence type="ECO:0000256" key="9">
    <source>
        <dbReference type="ARBA" id="ARBA00048659"/>
    </source>
</evidence>
<evidence type="ECO:0000256" key="10">
    <source>
        <dbReference type="ARBA" id="ARBA00048977"/>
    </source>
</evidence>
<dbReference type="Pfam" id="PF12745">
    <property type="entry name" value="HGTP_anticodon2"/>
    <property type="match status" value="1"/>
</dbReference>
<keyword evidence="18" id="KW-0396">Initiation factor</keyword>